<organism evidence="3 4">
    <name type="scientific">Sphingomonas changnyeongensis</name>
    <dbReference type="NCBI Taxonomy" id="2698679"/>
    <lineage>
        <taxon>Bacteria</taxon>
        <taxon>Pseudomonadati</taxon>
        <taxon>Pseudomonadota</taxon>
        <taxon>Alphaproteobacteria</taxon>
        <taxon>Sphingomonadales</taxon>
        <taxon>Sphingomonadaceae</taxon>
        <taxon>Sphingomonas</taxon>
    </lineage>
</organism>
<dbReference type="Gene3D" id="2.40.50.1020">
    <property type="entry name" value="LytTr DNA-binding domain"/>
    <property type="match status" value="1"/>
</dbReference>
<keyword evidence="1" id="KW-0812">Transmembrane</keyword>
<evidence type="ECO:0000313" key="4">
    <source>
        <dbReference type="Proteomes" id="UP000464468"/>
    </source>
</evidence>
<keyword evidence="4" id="KW-1185">Reference proteome</keyword>
<dbReference type="AlphaFoldDB" id="A0A7Z2S7D2"/>
<keyword evidence="1" id="KW-1133">Transmembrane helix</keyword>
<name>A0A7Z2S7D2_9SPHN</name>
<evidence type="ECO:0000313" key="3">
    <source>
        <dbReference type="EMBL" id="QHL90241.1"/>
    </source>
</evidence>
<dbReference type="Pfam" id="PF04397">
    <property type="entry name" value="LytTR"/>
    <property type="match status" value="1"/>
</dbReference>
<dbReference type="SMART" id="SM00850">
    <property type="entry name" value="LytTR"/>
    <property type="match status" value="1"/>
</dbReference>
<evidence type="ECO:0000256" key="1">
    <source>
        <dbReference type="SAM" id="Phobius"/>
    </source>
</evidence>
<feature type="transmembrane region" description="Helical" evidence="1">
    <location>
        <begin position="60"/>
        <end position="80"/>
    </location>
</feature>
<dbReference type="GO" id="GO:0003677">
    <property type="term" value="F:DNA binding"/>
    <property type="evidence" value="ECO:0007669"/>
    <property type="project" value="InterPro"/>
</dbReference>
<accession>A0A7Z2S7D2</accession>
<keyword evidence="1" id="KW-0472">Membrane</keyword>
<gene>
    <name evidence="3" type="ORF">GVO57_04550</name>
</gene>
<feature type="transmembrane region" description="Helical" evidence="1">
    <location>
        <begin position="130"/>
        <end position="151"/>
    </location>
</feature>
<reference evidence="3 4" key="1">
    <citation type="submission" date="2020-01" db="EMBL/GenBank/DDBJ databases">
        <title>Sphingomonas sp. C33 whole genome sequece.</title>
        <authorList>
            <person name="Park C."/>
        </authorList>
    </citation>
    <scope>NUCLEOTIDE SEQUENCE [LARGE SCALE GENOMIC DNA]</scope>
    <source>
        <strain evidence="3 4">C33</strain>
    </source>
</reference>
<protein>
    <submittedName>
        <fullName evidence="3">LytTR family transcriptional regulator</fullName>
    </submittedName>
</protein>
<dbReference type="RefSeq" id="WP_160592169.1">
    <property type="nucleotide sequence ID" value="NZ_CP047895.1"/>
</dbReference>
<feature type="transmembrane region" description="Helical" evidence="1">
    <location>
        <begin position="92"/>
        <end position="110"/>
    </location>
</feature>
<evidence type="ECO:0000259" key="2">
    <source>
        <dbReference type="PROSITE" id="PS50930"/>
    </source>
</evidence>
<feature type="transmembrane region" description="Helical" evidence="1">
    <location>
        <begin position="28"/>
        <end position="48"/>
    </location>
</feature>
<sequence>MADFAPAPPAAAAASAQPAPAASVPGSVVRVLALTSAGGVLLGMLGPFGSYLNGSAPVRILYWVASMWCGLALYGAGLGLAMRRHAGGGRRFWALLLAWVLAASVPQAWATRSFAFWLWPELARLGLSPAIWYAQVVIIGMVVVPGTALAIRRARRSRSVAPSLAQSPSPPQSRPAPAAHAALFSSDVIALQMEDHYVRIHSPRGSELVLMPLARAIEAMAAVEGLKTHRSWWVARHAVVRVDGTARSMNLHLTNGLTAPVSRSAVTTLRAAGWL</sequence>
<dbReference type="EMBL" id="CP047895">
    <property type="protein sequence ID" value="QHL90241.1"/>
    <property type="molecule type" value="Genomic_DNA"/>
</dbReference>
<proteinExistence type="predicted"/>
<dbReference type="Proteomes" id="UP000464468">
    <property type="component" value="Chromosome"/>
</dbReference>
<feature type="domain" description="HTH LytTR-type" evidence="2">
    <location>
        <begin position="186"/>
        <end position="275"/>
    </location>
</feature>
<dbReference type="KEGG" id="schy:GVO57_04550"/>
<dbReference type="PROSITE" id="PS50930">
    <property type="entry name" value="HTH_LYTTR"/>
    <property type="match status" value="1"/>
</dbReference>
<dbReference type="InterPro" id="IPR007492">
    <property type="entry name" value="LytTR_DNA-bd_dom"/>
</dbReference>